<gene>
    <name evidence="2" type="ORF">CLV48_105279</name>
</gene>
<dbReference type="OrthoDB" id="1357763at2"/>
<evidence type="ECO:0000259" key="1">
    <source>
        <dbReference type="Pfam" id="PF00144"/>
    </source>
</evidence>
<evidence type="ECO:0000313" key="3">
    <source>
        <dbReference type="Proteomes" id="UP000240708"/>
    </source>
</evidence>
<dbReference type="InterPro" id="IPR001466">
    <property type="entry name" value="Beta-lactam-related"/>
</dbReference>
<proteinExistence type="predicted"/>
<dbReference type="AlphaFoldDB" id="A0A2P8E4Z3"/>
<name>A0A2P8E4Z3_9BACT</name>
<evidence type="ECO:0000313" key="2">
    <source>
        <dbReference type="EMBL" id="PSL04533.1"/>
    </source>
</evidence>
<accession>A0A2P8E4Z3</accession>
<protein>
    <submittedName>
        <fullName evidence="2">CubicO group peptidase (Beta-lactamase class C family)</fullName>
    </submittedName>
</protein>
<comment type="caution">
    <text evidence="2">The sequence shown here is derived from an EMBL/GenBank/DDBJ whole genome shotgun (WGS) entry which is preliminary data.</text>
</comment>
<dbReference type="Pfam" id="PF00144">
    <property type="entry name" value="Beta-lactamase"/>
    <property type="match status" value="1"/>
</dbReference>
<feature type="domain" description="Beta-lactamase-related" evidence="1">
    <location>
        <begin position="29"/>
        <end position="339"/>
    </location>
</feature>
<dbReference type="RefSeq" id="WP_106567425.1">
    <property type="nucleotide sequence ID" value="NZ_PYGF01000005.1"/>
</dbReference>
<dbReference type="InterPro" id="IPR012338">
    <property type="entry name" value="Beta-lactam/transpept-like"/>
</dbReference>
<keyword evidence="3" id="KW-1185">Reference proteome</keyword>
<organism evidence="2 3">
    <name type="scientific">Cecembia rubra</name>
    <dbReference type="NCBI Taxonomy" id="1485585"/>
    <lineage>
        <taxon>Bacteria</taxon>
        <taxon>Pseudomonadati</taxon>
        <taxon>Bacteroidota</taxon>
        <taxon>Cytophagia</taxon>
        <taxon>Cytophagales</taxon>
        <taxon>Cyclobacteriaceae</taxon>
        <taxon>Cecembia</taxon>
    </lineage>
</organism>
<dbReference type="EMBL" id="PYGF01000005">
    <property type="protein sequence ID" value="PSL04533.1"/>
    <property type="molecule type" value="Genomic_DNA"/>
</dbReference>
<dbReference type="SUPFAM" id="SSF56601">
    <property type="entry name" value="beta-lactamase/transpeptidase-like"/>
    <property type="match status" value="1"/>
</dbReference>
<dbReference type="Proteomes" id="UP000240708">
    <property type="component" value="Unassembled WGS sequence"/>
</dbReference>
<dbReference type="Gene3D" id="3.40.710.10">
    <property type="entry name" value="DD-peptidase/beta-lactamase superfamily"/>
    <property type="match status" value="1"/>
</dbReference>
<reference evidence="2 3" key="1">
    <citation type="submission" date="2018-03" db="EMBL/GenBank/DDBJ databases">
        <title>Genomic Encyclopedia of Archaeal and Bacterial Type Strains, Phase II (KMG-II): from individual species to whole genera.</title>
        <authorList>
            <person name="Goeker M."/>
        </authorList>
    </citation>
    <scope>NUCLEOTIDE SEQUENCE [LARGE SCALE GENOMIC DNA]</scope>
    <source>
        <strain evidence="2 3">DSM 28057</strain>
    </source>
</reference>
<dbReference type="PANTHER" id="PTHR46825:SF9">
    <property type="entry name" value="BETA-LACTAMASE-RELATED DOMAIN-CONTAINING PROTEIN"/>
    <property type="match status" value="1"/>
</dbReference>
<dbReference type="PANTHER" id="PTHR46825">
    <property type="entry name" value="D-ALANYL-D-ALANINE-CARBOXYPEPTIDASE/ENDOPEPTIDASE AMPH"/>
    <property type="match status" value="1"/>
</dbReference>
<dbReference type="InterPro" id="IPR050491">
    <property type="entry name" value="AmpC-like"/>
</dbReference>
<sequence length="351" mass="40379">MQFKFIDCTFLFFLFLSVASYSQQQNAIEKYLQQKQEEYQLPGLAVGIVKNGQVYFQTGYGVTNIHFPKQVTEYSVFHTGSVSKLFTAQAILKLVEAKKIGLDTQLAALDLGLRLKDKQISEVTIRQLLEHQSGLPDVWGYNWRRQDTDSLALQHYFSKKKLKLKTSPGEEYRYSNLGYDLLALIVQQVEEESFETFVKREVLKPANMSTADFRYFAISEDMRVSPHTKNLFGKVKVRKIYPYTRKHAGSSTLNSNVDELCKWMIQFMNDPFHQQFLVPSPVYAYNSLGFQLYRVGGKDGFGHYGGDKGFRSFLMMVPSEETGIVLLSNADFNEDFRQDIGFTLMKSLLNH</sequence>